<dbReference type="Proteomes" id="UP001158576">
    <property type="component" value="Chromosome XSR"/>
</dbReference>
<feature type="transmembrane region" description="Helical" evidence="1">
    <location>
        <begin position="12"/>
        <end position="29"/>
    </location>
</feature>
<dbReference type="EMBL" id="OU015569">
    <property type="protein sequence ID" value="CAG5100328.1"/>
    <property type="molecule type" value="Genomic_DNA"/>
</dbReference>
<accession>A0ABN7SLJ0</accession>
<evidence type="ECO:0000256" key="1">
    <source>
        <dbReference type="SAM" id="Phobius"/>
    </source>
</evidence>
<keyword evidence="1" id="KW-1133">Transmembrane helix</keyword>
<keyword evidence="3" id="KW-1185">Reference proteome</keyword>
<keyword evidence="1" id="KW-0472">Membrane</keyword>
<feature type="transmembrane region" description="Helical" evidence="1">
    <location>
        <begin position="70"/>
        <end position="91"/>
    </location>
</feature>
<sequence>MCWSCSTNSNILILSVSSMFMHLGVFLFITGTNQLDSMEYYYFLPSIVESLASILLISHTFFEFEKFLQFMVLFSVLGSGATIGLTLYLIVVFTRAFGVGFIFMFTASAGYILMALFLITISISRTAFAFML</sequence>
<protein>
    <submittedName>
        <fullName evidence="2">Oidioi.mRNA.OKI2018_I69.XSR.g16952.t1.cds</fullName>
    </submittedName>
</protein>
<keyword evidence="1" id="KW-0812">Transmembrane</keyword>
<proteinExistence type="predicted"/>
<evidence type="ECO:0000313" key="3">
    <source>
        <dbReference type="Proteomes" id="UP001158576"/>
    </source>
</evidence>
<feature type="transmembrane region" description="Helical" evidence="1">
    <location>
        <begin position="41"/>
        <end position="58"/>
    </location>
</feature>
<evidence type="ECO:0000313" key="2">
    <source>
        <dbReference type="EMBL" id="CAG5100328.1"/>
    </source>
</evidence>
<name>A0ABN7SLJ0_OIKDI</name>
<organism evidence="2 3">
    <name type="scientific">Oikopleura dioica</name>
    <name type="common">Tunicate</name>
    <dbReference type="NCBI Taxonomy" id="34765"/>
    <lineage>
        <taxon>Eukaryota</taxon>
        <taxon>Metazoa</taxon>
        <taxon>Chordata</taxon>
        <taxon>Tunicata</taxon>
        <taxon>Appendicularia</taxon>
        <taxon>Copelata</taxon>
        <taxon>Oikopleuridae</taxon>
        <taxon>Oikopleura</taxon>
    </lineage>
</organism>
<gene>
    <name evidence="2" type="ORF">OKIOD_LOCUS8510</name>
</gene>
<reference evidence="2 3" key="1">
    <citation type="submission" date="2021-04" db="EMBL/GenBank/DDBJ databases">
        <authorList>
            <person name="Bliznina A."/>
        </authorList>
    </citation>
    <scope>NUCLEOTIDE SEQUENCE [LARGE SCALE GENOMIC DNA]</scope>
</reference>
<feature type="transmembrane region" description="Helical" evidence="1">
    <location>
        <begin position="97"/>
        <end position="123"/>
    </location>
</feature>